<dbReference type="PROSITE" id="PS52015">
    <property type="entry name" value="TONB_CTD"/>
    <property type="match status" value="1"/>
</dbReference>
<comment type="function">
    <text evidence="10">Interacts with outer membrane receptor proteins that carry out high-affinity binding and energy dependent uptake into the periplasmic space of specific substrates. It could act to transduce energy from the cytoplasmic membrane to specific energy-requiring processes in the outer membrane, resulting in the release into the periplasm of ligands bound by these outer membrane proteins.</text>
</comment>
<keyword evidence="8" id="KW-1133">Transmembrane helix</keyword>
<dbReference type="GO" id="GO:0030288">
    <property type="term" value="C:outer membrane-bounded periplasmic space"/>
    <property type="evidence" value="ECO:0007669"/>
    <property type="project" value="InterPro"/>
</dbReference>
<keyword evidence="4 10" id="KW-1003">Cell membrane</keyword>
<keyword evidence="14" id="KW-1185">Reference proteome</keyword>
<keyword evidence="11" id="KW-0732">Signal</keyword>
<dbReference type="GO" id="GO:0031992">
    <property type="term" value="F:energy transducer activity"/>
    <property type="evidence" value="ECO:0007669"/>
    <property type="project" value="InterPro"/>
</dbReference>
<accession>A0A285JHI2</accession>
<dbReference type="NCBIfam" id="TIGR01352">
    <property type="entry name" value="tonB_Cterm"/>
    <property type="match status" value="1"/>
</dbReference>
<gene>
    <name evidence="13" type="ORF">SAMN06297280_3676</name>
</gene>
<dbReference type="InterPro" id="IPR037682">
    <property type="entry name" value="TonB_C"/>
</dbReference>
<evidence type="ECO:0000256" key="10">
    <source>
        <dbReference type="RuleBase" id="RU362123"/>
    </source>
</evidence>
<reference evidence="14" key="1">
    <citation type="submission" date="2017-09" db="EMBL/GenBank/DDBJ databases">
        <authorList>
            <person name="Varghese N."/>
            <person name="Submissions S."/>
        </authorList>
    </citation>
    <scope>NUCLEOTIDE SEQUENCE [LARGE SCALE GENOMIC DNA]</scope>
    <source>
        <strain evidence="14">CGMCC 1.12461</strain>
    </source>
</reference>
<dbReference type="AlphaFoldDB" id="A0A285JHI2"/>
<dbReference type="GO" id="GO:0055085">
    <property type="term" value="P:transmembrane transport"/>
    <property type="evidence" value="ECO:0007669"/>
    <property type="project" value="InterPro"/>
</dbReference>
<keyword evidence="10" id="KW-0735">Signal-anchor</keyword>
<evidence type="ECO:0000256" key="8">
    <source>
        <dbReference type="ARBA" id="ARBA00022989"/>
    </source>
</evidence>
<dbReference type="PRINTS" id="PR01374">
    <property type="entry name" value="TONBPROTEIN"/>
</dbReference>
<evidence type="ECO:0000256" key="4">
    <source>
        <dbReference type="ARBA" id="ARBA00022475"/>
    </source>
</evidence>
<dbReference type="Proteomes" id="UP000219353">
    <property type="component" value="Unassembled WGS sequence"/>
</dbReference>
<dbReference type="InterPro" id="IPR006260">
    <property type="entry name" value="TonB/TolA_C"/>
</dbReference>
<dbReference type="SUPFAM" id="SSF81901">
    <property type="entry name" value="HCP-like"/>
    <property type="match status" value="1"/>
</dbReference>
<protein>
    <recommendedName>
        <fullName evidence="10">Protein TonB</fullName>
    </recommendedName>
</protein>
<evidence type="ECO:0000259" key="12">
    <source>
        <dbReference type="PROSITE" id="PS52015"/>
    </source>
</evidence>
<evidence type="ECO:0000313" key="14">
    <source>
        <dbReference type="Proteomes" id="UP000219353"/>
    </source>
</evidence>
<evidence type="ECO:0000256" key="5">
    <source>
        <dbReference type="ARBA" id="ARBA00022519"/>
    </source>
</evidence>
<dbReference type="SUPFAM" id="SSF74653">
    <property type="entry name" value="TolA/TonB C-terminal domain"/>
    <property type="match status" value="1"/>
</dbReference>
<keyword evidence="5 10" id="KW-0997">Cell inner membrane</keyword>
<dbReference type="GO" id="GO:0015031">
    <property type="term" value="P:protein transport"/>
    <property type="evidence" value="ECO:0007669"/>
    <property type="project" value="UniProtKB-UniRule"/>
</dbReference>
<evidence type="ECO:0000256" key="9">
    <source>
        <dbReference type="ARBA" id="ARBA00023136"/>
    </source>
</evidence>
<keyword evidence="3 10" id="KW-0813">Transport</keyword>
<evidence type="ECO:0000256" key="6">
    <source>
        <dbReference type="ARBA" id="ARBA00022692"/>
    </source>
</evidence>
<keyword evidence="6" id="KW-0812">Transmembrane</keyword>
<name>A0A285JHI2_9GAMM</name>
<sequence>MRFVILTFLLLWSGAGLAANWLDAMLAYDAKDYKSAREGFTELLEVGNDMAAYNLAAMAYHGEGEDVDLVKAVSLFELAGVLGHPSAGQLASQLKAKLTPEQSQSIQHILASLQEQVFIPKIEPQTTKHAEHEMPTAIKRAHPRYPRNAAINGQFGYVNLRFLVDESGSVTSVDTLDAFPQGVFEKSAINAVKRWKYQPGDKKHLVRVKLDYTLGDGYIDAPQLTKLIKKENLWHYAVAGVPNYQEVLGTLLSLASSYSQHYFVEDETAKVSAELPDLSFFASKKTPNVKIEQFSGWATITLNERGIITEVSNRHFYPDSQNIDLLGLQVSKGGSAGEYRINRLSDKLSADINVRHVIKVVPSLTPYFWWELAARNGDQRAQQIMAANDPRWERYLLSKKDPVVMAWAGSRMILEGDRQQGMDLLEHAIALRYPQAKELKKQLM</sequence>
<dbReference type="Gene3D" id="1.25.40.10">
    <property type="entry name" value="Tetratricopeptide repeat domain"/>
    <property type="match status" value="1"/>
</dbReference>
<feature type="domain" description="TonB C-terminal" evidence="12">
    <location>
        <begin position="130"/>
        <end position="221"/>
    </location>
</feature>
<feature type="signal peptide" evidence="11">
    <location>
        <begin position="1"/>
        <end position="18"/>
    </location>
</feature>
<evidence type="ECO:0000256" key="1">
    <source>
        <dbReference type="ARBA" id="ARBA00004383"/>
    </source>
</evidence>
<dbReference type="EMBL" id="OBEB01000009">
    <property type="protein sequence ID" value="SNY59749.1"/>
    <property type="molecule type" value="Genomic_DNA"/>
</dbReference>
<dbReference type="InterPro" id="IPR051045">
    <property type="entry name" value="TonB-dependent_transducer"/>
</dbReference>
<comment type="similarity">
    <text evidence="2 10">Belongs to the TonB family.</text>
</comment>
<dbReference type="PANTHER" id="PTHR33446">
    <property type="entry name" value="PROTEIN TONB-RELATED"/>
    <property type="match status" value="1"/>
</dbReference>
<keyword evidence="7 10" id="KW-0653">Protein transport</keyword>
<dbReference type="PANTHER" id="PTHR33446:SF14">
    <property type="entry name" value="PROTEIN TONB"/>
    <property type="match status" value="1"/>
</dbReference>
<dbReference type="RefSeq" id="WP_097112869.1">
    <property type="nucleotide sequence ID" value="NZ_OBEB01000009.1"/>
</dbReference>
<evidence type="ECO:0000313" key="13">
    <source>
        <dbReference type="EMBL" id="SNY59749.1"/>
    </source>
</evidence>
<dbReference type="GO" id="GO:0005886">
    <property type="term" value="C:plasma membrane"/>
    <property type="evidence" value="ECO:0007669"/>
    <property type="project" value="UniProtKB-SubCell"/>
</dbReference>
<evidence type="ECO:0000256" key="3">
    <source>
        <dbReference type="ARBA" id="ARBA00022448"/>
    </source>
</evidence>
<proteinExistence type="inferred from homology"/>
<dbReference type="InterPro" id="IPR003538">
    <property type="entry name" value="TonB"/>
</dbReference>
<dbReference type="GO" id="GO:0015891">
    <property type="term" value="P:siderophore transport"/>
    <property type="evidence" value="ECO:0007669"/>
    <property type="project" value="InterPro"/>
</dbReference>
<feature type="chain" id="PRO_5013035448" description="Protein TonB" evidence="11">
    <location>
        <begin position="19"/>
        <end position="444"/>
    </location>
</feature>
<evidence type="ECO:0000256" key="2">
    <source>
        <dbReference type="ARBA" id="ARBA00006555"/>
    </source>
</evidence>
<evidence type="ECO:0000256" key="11">
    <source>
        <dbReference type="SAM" id="SignalP"/>
    </source>
</evidence>
<comment type="subcellular location">
    <subcellularLocation>
        <location evidence="1 10">Cell inner membrane</location>
        <topology evidence="1 10">Single-pass membrane protein</topology>
        <orientation evidence="1 10">Periplasmic side</orientation>
    </subcellularLocation>
</comment>
<dbReference type="OrthoDB" id="8561742at2"/>
<organism evidence="13 14">
    <name type="scientific">Arsukibacterium tuosuense</name>
    <dbReference type="NCBI Taxonomy" id="1323745"/>
    <lineage>
        <taxon>Bacteria</taxon>
        <taxon>Pseudomonadati</taxon>
        <taxon>Pseudomonadota</taxon>
        <taxon>Gammaproteobacteria</taxon>
        <taxon>Chromatiales</taxon>
        <taxon>Chromatiaceae</taxon>
        <taxon>Arsukibacterium</taxon>
    </lineage>
</organism>
<keyword evidence="9" id="KW-0472">Membrane</keyword>
<dbReference type="Pfam" id="PF03544">
    <property type="entry name" value="TonB_C"/>
    <property type="match status" value="1"/>
</dbReference>
<evidence type="ECO:0000256" key="7">
    <source>
        <dbReference type="ARBA" id="ARBA00022927"/>
    </source>
</evidence>
<dbReference type="Gene3D" id="3.30.2420.10">
    <property type="entry name" value="TonB"/>
    <property type="match status" value="1"/>
</dbReference>
<dbReference type="InterPro" id="IPR011990">
    <property type="entry name" value="TPR-like_helical_dom_sf"/>
</dbReference>